<evidence type="ECO:0000313" key="2">
    <source>
        <dbReference type="Proteomes" id="UP000027604"/>
    </source>
</evidence>
<dbReference type="RefSeq" id="WP_038492705.1">
    <property type="nucleotide sequence ID" value="NZ_BCTH01000040.1"/>
</dbReference>
<dbReference type="InterPro" id="IPR019587">
    <property type="entry name" value="Polyketide_cyclase/dehydratase"/>
</dbReference>
<dbReference type="EMBL" id="HG322949">
    <property type="protein sequence ID" value="CDG83317.1"/>
    <property type="molecule type" value="Genomic_DNA"/>
</dbReference>
<protein>
    <recommendedName>
        <fullName evidence="3">Polyketide cyclase / dehydrase and lipid transport family protein</fullName>
    </recommendedName>
</protein>
<dbReference type="CDD" id="cd07818">
    <property type="entry name" value="SRPBCC_1"/>
    <property type="match status" value="1"/>
</dbReference>
<dbReference type="AlphaFoldDB" id="W0V7S4"/>
<dbReference type="SUPFAM" id="SSF55961">
    <property type="entry name" value="Bet v1-like"/>
    <property type="match status" value="1"/>
</dbReference>
<name>W0V7S4_9BURK</name>
<reference evidence="1 2" key="1">
    <citation type="journal article" date="2015" name="Genome Announc.">
        <title>Genome Sequence of Mushroom Soft-Rot Pathogen Janthinobacterium agaricidamnosum.</title>
        <authorList>
            <person name="Graupner K."/>
            <person name="Lackner G."/>
            <person name="Hertweck C."/>
        </authorList>
    </citation>
    <scope>NUCLEOTIDE SEQUENCE [LARGE SCALE GENOMIC DNA]</scope>
    <source>
        <strain evidence="2">NBRC 102515 / DSM 9628</strain>
    </source>
</reference>
<dbReference type="KEGG" id="jag:GJA_2686"/>
<evidence type="ECO:0008006" key="3">
    <source>
        <dbReference type="Google" id="ProtNLM"/>
    </source>
</evidence>
<dbReference type="Gene3D" id="3.30.530.20">
    <property type="match status" value="1"/>
</dbReference>
<proteinExistence type="predicted"/>
<dbReference type="InterPro" id="IPR023393">
    <property type="entry name" value="START-like_dom_sf"/>
</dbReference>
<gene>
    <name evidence="1" type="ORF">GJA_2686</name>
</gene>
<dbReference type="Pfam" id="PF10604">
    <property type="entry name" value="Polyketide_cyc2"/>
    <property type="match status" value="1"/>
</dbReference>
<dbReference type="STRING" id="1349767.GJA_2686"/>
<dbReference type="Proteomes" id="UP000027604">
    <property type="component" value="Chromosome I"/>
</dbReference>
<evidence type="ECO:0000313" key="1">
    <source>
        <dbReference type="EMBL" id="CDG83317.1"/>
    </source>
</evidence>
<accession>W0V7S4</accession>
<dbReference type="PATRIC" id="fig|1349767.4.peg.4413"/>
<dbReference type="HOGENOM" id="CLU_104147_0_0_4"/>
<keyword evidence="2" id="KW-1185">Reference proteome</keyword>
<sequence length="175" mass="19232">MIKKVVIAIVVVIAAILGFAATKPDTFSVQREATIKAAPDKILPLITDFHYWRAWSPWEKLDPAMRRTLSGAPSGKGAIYQWTGNDKVGAGRMEITDVTEPSKVTIKLDFVKPFESHNTTEFTLEPQGDSTKVTWKMHGPSPYVTKVMSVFASMDSMVGKDFEAGLANLKAASEK</sequence>
<organism evidence="1 2">
    <name type="scientific">Janthinobacterium agaricidamnosum NBRC 102515 = DSM 9628</name>
    <dbReference type="NCBI Taxonomy" id="1349767"/>
    <lineage>
        <taxon>Bacteria</taxon>
        <taxon>Pseudomonadati</taxon>
        <taxon>Pseudomonadota</taxon>
        <taxon>Betaproteobacteria</taxon>
        <taxon>Burkholderiales</taxon>
        <taxon>Oxalobacteraceae</taxon>
        <taxon>Janthinobacterium</taxon>
    </lineage>
</organism>
<dbReference type="eggNOG" id="COG3832">
    <property type="taxonomic scope" value="Bacteria"/>
</dbReference>
<dbReference type="OrthoDB" id="9807923at2"/>